<comment type="caution">
    <text evidence="2">The sequence shown here is derived from an EMBL/GenBank/DDBJ whole genome shotgun (WGS) entry which is preliminary data.</text>
</comment>
<name>A0AAN9SEP9_PSOTE</name>
<dbReference type="Proteomes" id="UP001386955">
    <property type="component" value="Unassembled WGS sequence"/>
</dbReference>
<gene>
    <name evidence="2" type="ORF">VNO78_15097</name>
</gene>
<evidence type="ECO:0000256" key="1">
    <source>
        <dbReference type="ARBA" id="ARBA00022691"/>
    </source>
</evidence>
<dbReference type="InterPro" id="IPR016651">
    <property type="entry name" value="LCMT1"/>
</dbReference>
<keyword evidence="1" id="KW-0949">S-adenosyl-L-methionine</keyword>
<keyword evidence="3" id="KW-1185">Reference proteome</keyword>
<sequence length="402" mass="45924">MSCSGWKSLRYPLHLALLTMVEDEGKALYLYVEVDFKEIPEAVSVPGSEPCMSSNSLKVDFNELQHVWLHIFLVGTHLKELFVRSCNLELLLQPWFGGTGQLSLAAERVVAAIVVESYREGRMVQWKKRSGELDGRGKKGIECVLIYLDPDSTRAIVGWASQTFSTAIFFLYEQIHPDYAFGQQMIQNLQVSFHSADETYVMFGFRDPSIMHNCRGCALLGIYATPTFLAKEKLVLDQGWQSVAWDMLRIYNDFIDAQERRRQFFSPDSPSPPSTLSTLWLVAYFFCKFCQKILIGDTLLFRIERLELFDEFEEWYMMQEHYCVAYAINDAMGLFGGGLVLLMTKMSLLPHETRGCTSIALLSIQSLQILFVGHKAEILSIFHFLLAVWQRKRGGSHTTPIV</sequence>
<dbReference type="AlphaFoldDB" id="A0AAN9SEP9"/>
<evidence type="ECO:0000313" key="3">
    <source>
        <dbReference type="Proteomes" id="UP001386955"/>
    </source>
</evidence>
<protein>
    <submittedName>
        <fullName evidence="2">Uncharacterized protein</fullName>
    </submittedName>
</protein>
<organism evidence="2 3">
    <name type="scientific">Psophocarpus tetragonolobus</name>
    <name type="common">Winged bean</name>
    <name type="synonym">Dolichos tetragonolobus</name>
    <dbReference type="NCBI Taxonomy" id="3891"/>
    <lineage>
        <taxon>Eukaryota</taxon>
        <taxon>Viridiplantae</taxon>
        <taxon>Streptophyta</taxon>
        <taxon>Embryophyta</taxon>
        <taxon>Tracheophyta</taxon>
        <taxon>Spermatophyta</taxon>
        <taxon>Magnoliopsida</taxon>
        <taxon>eudicotyledons</taxon>
        <taxon>Gunneridae</taxon>
        <taxon>Pentapetalae</taxon>
        <taxon>rosids</taxon>
        <taxon>fabids</taxon>
        <taxon>Fabales</taxon>
        <taxon>Fabaceae</taxon>
        <taxon>Papilionoideae</taxon>
        <taxon>50 kb inversion clade</taxon>
        <taxon>NPAAA clade</taxon>
        <taxon>indigoferoid/millettioid clade</taxon>
        <taxon>Phaseoleae</taxon>
        <taxon>Psophocarpus</taxon>
    </lineage>
</organism>
<evidence type="ECO:0000313" key="2">
    <source>
        <dbReference type="EMBL" id="KAK7394566.1"/>
    </source>
</evidence>
<dbReference type="GO" id="GO:0008168">
    <property type="term" value="F:methyltransferase activity"/>
    <property type="evidence" value="ECO:0007669"/>
    <property type="project" value="InterPro"/>
</dbReference>
<dbReference type="PANTHER" id="PTHR13600">
    <property type="entry name" value="LEUCINE CARBOXYL METHYLTRANSFERASE"/>
    <property type="match status" value="1"/>
</dbReference>
<reference evidence="2 3" key="1">
    <citation type="submission" date="2024-01" db="EMBL/GenBank/DDBJ databases">
        <title>The genomes of 5 underutilized Papilionoideae crops provide insights into root nodulation and disease resistanc.</title>
        <authorList>
            <person name="Jiang F."/>
        </authorList>
    </citation>
    <scope>NUCLEOTIDE SEQUENCE [LARGE SCALE GENOMIC DNA]</scope>
    <source>
        <strain evidence="2">DUOXIRENSHENG_FW03</strain>
        <tissue evidence="2">Leaves</tissue>
    </source>
</reference>
<proteinExistence type="predicted"/>
<dbReference type="InterPro" id="IPR029063">
    <property type="entry name" value="SAM-dependent_MTases_sf"/>
</dbReference>
<dbReference type="PANTHER" id="PTHR13600:SF21">
    <property type="entry name" value="LEUCINE CARBOXYL METHYLTRANSFERASE 1"/>
    <property type="match status" value="1"/>
</dbReference>
<dbReference type="SUPFAM" id="SSF53335">
    <property type="entry name" value="S-adenosyl-L-methionine-dependent methyltransferases"/>
    <property type="match status" value="1"/>
</dbReference>
<dbReference type="Gene3D" id="3.40.50.150">
    <property type="entry name" value="Vaccinia Virus protein VP39"/>
    <property type="match status" value="1"/>
</dbReference>
<dbReference type="EMBL" id="JAYMYS010000004">
    <property type="protein sequence ID" value="KAK7394566.1"/>
    <property type="molecule type" value="Genomic_DNA"/>
</dbReference>
<accession>A0AAN9SEP9</accession>